<keyword evidence="2" id="KW-0812">Transmembrane</keyword>
<dbReference type="Proteomes" id="UP000324800">
    <property type="component" value="Unassembled WGS sequence"/>
</dbReference>
<dbReference type="PANTHER" id="PTHR37049">
    <property type="entry name" value="PEPTIDASE S41 FAMILY PROTEIN"/>
    <property type="match status" value="1"/>
</dbReference>
<proteinExistence type="predicted"/>
<organism evidence="3 4">
    <name type="scientific">Streblomastix strix</name>
    <dbReference type="NCBI Taxonomy" id="222440"/>
    <lineage>
        <taxon>Eukaryota</taxon>
        <taxon>Metamonada</taxon>
        <taxon>Preaxostyla</taxon>
        <taxon>Oxymonadida</taxon>
        <taxon>Streblomastigidae</taxon>
        <taxon>Streblomastix</taxon>
    </lineage>
</organism>
<evidence type="ECO:0000313" key="4">
    <source>
        <dbReference type="Proteomes" id="UP000324800"/>
    </source>
</evidence>
<dbReference type="EMBL" id="SNRW01011315">
    <property type="protein sequence ID" value="KAA6375325.1"/>
    <property type="molecule type" value="Genomic_DNA"/>
</dbReference>
<feature type="region of interest" description="Disordered" evidence="1">
    <location>
        <begin position="680"/>
        <end position="700"/>
    </location>
</feature>
<dbReference type="Gene3D" id="3.90.226.10">
    <property type="entry name" value="2-enoyl-CoA Hydratase, Chain A, domain 1"/>
    <property type="match status" value="1"/>
</dbReference>
<keyword evidence="2" id="KW-1133">Transmembrane helix</keyword>
<evidence type="ECO:0000313" key="3">
    <source>
        <dbReference type="EMBL" id="KAA6375325.1"/>
    </source>
</evidence>
<sequence>MKDLPDDSDNKIDINSKLDSIIPSNYDNGYDFYKDVMMAVSELRDSNTRFIPPCTSIFAYVLPYGFRFVQNESDSKIKVFLTDSPIRGVTEAYLEIEGNEDFRGHEIMNINLDGGTLPSEDASVTISKWAYENVMISKDQTAQLNAALNLFISYRPANMFPYPESNYSTANINTSGIEIYTIGASIISFRIKGTRIGVMIIRSFRSSSDNIFAQEVNDALSRMTSKDEIWGSDEFEGISRVTHLIIDVRSIGAPGMGQEVGYGSSSGSLHLAEQLINVLSPRQYPIYGTFDCINNPLMKQYASIVGKHKRGRSWRDQYGRATLMEMSDPWTLDEYEDWFGNGSRYRQIINDEQISQITLSNLFAFNGNKFNQFQEIGSISPSIWEQSQISTSQKIKRLLSDNRPLYDQQHLIFLTDGLCSSFCAVFLKHARQSKLGKVFGVGYDNSSSSMDIASSAAGLVLNSDTIASVWRDEDLRNEIDLPQPEEDVLPTPFERLTTRFTFTAAEPYTFDQTQQEDELLEFIQLQPDVIIPPPDVSSDENETSSLSIYYKLIPYFQNGICFEWETIEDGSCQPGTDLFLQSKEHIIWGRKCFNVTGQFSPQCAFSRCEDGYALKRSNLTTDDVTMLASCVSVGAINIVKSFIISTFNLGLILSFGIFTILAIIMVILVCIFMKKDEELDSNDQNSDTNPLINDRNKNRV</sequence>
<dbReference type="InterPro" id="IPR052766">
    <property type="entry name" value="S41A_metabolite_peptidase"/>
</dbReference>
<accession>A0A5J4UZX6</accession>
<evidence type="ECO:0000256" key="2">
    <source>
        <dbReference type="SAM" id="Phobius"/>
    </source>
</evidence>
<gene>
    <name evidence="3" type="ORF">EZS28_029148</name>
</gene>
<name>A0A5J4UZX6_9EUKA</name>
<evidence type="ECO:0000256" key="1">
    <source>
        <dbReference type="SAM" id="MobiDB-lite"/>
    </source>
</evidence>
<dbReference type="PANTHER" id="PTHR37049:SF4">
    <property type="entry name" value="RHODANESE DOMAIN-CONTAINING PROTEIN"/>
    <property type="match status" value="1"/>
</dbReference>
<protein>
    <recommendedName>
        <fullName evidence="5">Tail specific protease domain-containing protein</fullName>
    </recommendedName>
</protein>
<comment type="caution">
    <text evidence="3">The sequence shown here is derived from an EMBL/GenBank/DDBJ whole genome shotgun (WGS) entry which is preliminary data.</text>
</comment>
<keyword evidence="2" id="KW-0472">Membrane</keyword>
<feature type="compositionally biased region" description="Polar residues" evidence="1">
    <location>
        <begin position="682"/>
        <end position="691"/>
    </location>
</feature>
<evidence type="ECO:0008006" key="5">
    <source>
        <dbReference type="Google" id="ProtNLM"/>
    </source>
</evidence>
<dbReference type="AlphaFoldDB" id="A0A5J4UZX6"/>
<feature type="transmembrane region" description="Helical" evidence="2">
    <location>
        <begin position="649"/>
        <end position="672"/>
    </location>
</feature>
<dbReference type="OrthoDB" id="27214at2759"/>
<reference evidence="3 4" key="1">
    <citation type="submission" date="2019-03" db="EMBL/GenBank/DDBJ databases">
        <title>Single cell metagenomics reveals metabolic interactions within the superorganism composed of flagellate Streblomastix strix and complex community of Bacteroidetes bacteria on its surface.</title>
        <authorList>
            <person name="Treitli S.C."/>
            <person name="Kolisko M."/>
            <person name="Husnik F."/>
            <person name="Keeling P."/>
            <person name="Hampl V."/>
        </authorList>
    </citation>
    <scope>NUCLEOTIDE SEQUENCE [LARGE SCALE GENOMIC DNA]</scope>
    <source>
        <strain evidence="3">ST1C</strain>
    </source>
</reference>